<dbReference type="GO" id="GO:0005524">
    <property type="term" value="F:ATP binding"/>
    <property type="evidence" value="ECO:0007669"/>
    <property type="project" value="UniProtKB-KW"/>
</dbReference>
<dbReference type="InterPro" id="IPR050482">
    <property type="entry name" value="Sensor_HK_TwoCompSys"/>
</dbReference>
<keyword evidence="4" id="KW-0808">Transferase</keyword>
<keyword evidence="7" id="KW-0067">ATP-binding</keyword>
<evidence type="ECO:0000313" key="15">
    <source>
        <dbReference type="Proteomes" id="UP000521379"/>
    </source>
</evidence>
<feature type="region of interest" description="Disordered" evidence="10">
    <location>
        <begin position="1"/>
        <end position="33"/>
    </location>
</feature>
<evidence type="ECO:0000256" key="3">
    <source>
        <dbReference type="ARBA" id="ARBA00022553"/>
    </source>
</evidence>
<name>A0A846TRL4_9MICC</name>
<dbReference type="AlphaFoldDB" id="A0A846TRL4"/>
<dbReference type="InterPro" id="IPR003594">
    <property type="entry name" value="HATPase_dom"/>
</dbReference>
<evidence type="ECO:0000256" key="11">
    <source>
        <dbReference type="SAM" id="Phobius"/>
    </source>
</evidence>
<evidence type="ECO:0000256" key="5">
    <source>
        <dbReference type="ARBA" id="ARBA00022741"/>
    </source>
</evidence>
<evidence type="ECO:0000256" key="7">
    <source>
        <dbReference type="ARBA" id="ARBA00022840"/>
    </source>
</evidence>
<evidence type="ECO:0000256" key="4">
    <source>
        <dbReference type="ARBA" id="ARBA00022679"/>
    </source>
</evidence>
<keyword evidence="11" id="KW-0812">Transmembrane</keyword>
<organism evidence="14 15">
    <name type="scientific">Kocuria subflava</name>
    <dbReference type="NCBI Taxonomy" id="1736139"/>
    <lineage>
        <taxon>Bacteria</taxon>
        <taxon>Bacillati</taxon>
        <taxon>Actinomycetota</taxon>
        <taxon>Actinomycetes</taxon>
        <taxon>Micrococcales</taxon>
        <taxon>Micrococcaceae</taxon>
        <taxon>Kocuria</taxon>
    </lineage>
</organism>
<evidence type="ECO:0000256" key="10">
    <source>
        <dbReference type="SAM" id="MobiDB-lite"/>
    </source>
</evidence>
<dbReference type="PANTHER" id="PTHR24421">
    <property type="entry name" value="NITRATE/NITRITE SENSOR PROTEIN NARX-RELATED"/>
    <property type="match status" value="1"/>
</dbReference>
<keyword evidence="9" id="KW-0175">Coiled coil</keyword>
<evidence type="ECO:0000259" key="13">
    <source>
        <dbReference type="Pfam" id="PF07730"/>
    </source>
</evidence>
<accession>A0A846TRL4</accession>
<evidence type="ECO:0000313" key="14">
    <source>
        <dbReference type="EMBL" id="NKE08362.1"/>
    </source>
</evidence>
<comment type="caution">
    <text evidence="14">The sequence shown here is derived from an EMBL/GenBank/DDBJ whole genome shotgun (WGS) entry which is preliminary data.</text>
</comment>
<dbReference type="SUPFAM" id="SSF55874">
    <property type="entry name" value="ATPase domain of HSP90 chaperone/DNA topoisomerase II/histidine kinase"/>
    <property type="match status" value="1"/>
</dbReference>
<dbReference type="EMBL" id="JAAVUN010000001">
    <property type="protein sequence ID" value="NKE08362.1"/>
    <property type="molecule type" value="Genomic_DNA"/>
</dbReference>
<protein>
    <recommendedName>
        <fullName evidence="2">histidine kinase</fullName>
        <ecNumber evidence="2">2.7.13.3</ecNumber>
    </recommendedName>
</protein>
<sequence>MKSAAVKPAPWQEPAVTPDPQVDPLPEDAHPGPDVAHVASVGIPAAGMPAGGTGRRWLVTALTALAFVLGPLGALLVYGVASLALQSGSADMADFPFTDSQLLVMTIVDVGVGLVAVALLPFALRRAPESQVLEAGHDPGTPQLKEPTSALVVALVIGLMVAFSSAASLAWFIAVISISSRGIRKWLYWIPPVALISVMTSFFVFPVQTDIWQALMVGALSMAMTALPMVIGLLRWSRRRQIRALRSEAATAHREAQAVIRAEQARAEKTRAEERTRIAREMHDTLSHRLALISTYAGALDYRDDLDPETVRSTARLVQQTASTASAELRTVLDVLREDPTDTRPEPDLTQVDSLLAQVRATGVQVTNTVQRSGLEQLPDTTSRTLYRMVQEALTNAVKHAPGAPVDIKWGGTEDQVELTVTNPLTAPKGRAKAMGQSSGFGLIGLDERARALGGNVRTTTSQDAFRLEATVPCRN</sequence>
<dbReference type="GO" id="GO:0016020">
    <property type="term" value="C:membrane"/>
    <property type="evidence" value="ECO:0007669"/>
    <property type="project" value="InterPro"/>
</dbReference>
<dbReference type="CDD" id="cd16917">
    <property type="entry name" value="HATPase_UhpB-NarQ-NarX-like"/>
    <property type="match status" value="1"/>
</dbReference>
<keyword evidence="6 14" id="KW-0418">Kinase</keyword>
<dbReference type="PANTHER" id="PTHR24421:SF10">
    <property type="entry name" value="NITRATE_NITRITE SENSOR PROTEIN NARQ"/>
    <property type="match status" value="1"/>
</dbReference>
<gene>
    <name evidence="14" type="ORF">GTW58_00030</name>
</gene>
<dbReference type="Pfam" id="PF02518">
    <property type="entry name" value="HATPase_c"/>
    <property type="match status" value="1"/>
</dbReference>
<dbReference type="InterPro" id="IPR011712">
    <property type="entry name" value="Sig_transdc_His_kin_sub3_dim/P"/>
</dbReference>
<evidence type="ECO:0000259" key="12">
    <source>
        <dbReference type="Pfam" id="PF02518"/>
    </source>
</evidence>
<dbReference type="EC" id="2.7.13.3" evidence="2"/>
<feature type="transmembrane region" description="Helical" evidence="11">
    <location>
        <begin position="211"/>
        <end position="236"/>
    </location>
</feature>
<evidence type="ECO:0000256" key="6">
    <source>
        <dbReference type="ARBA" id="ARBA00022777"/>
    </source>
</evidence>
<keyword evidence="3" id="KW-0597">Phosphoprotein</keyword>
<feature type="transmembrane region" description="Helical" evidence="11">
    <location>
        <begin position="186"/>
        <end position="205"/>
    </location>
</feature>
<dbReference type="InterPro" id="IPR036890">
    <property type="entry name" value="HATPase_C_sf"/>
</dbReference>
<feature type="domain" description="Signal transduction histidine kinase subgroup 3 dimerisation and phosphoacceptor" evidence="13">
    <location>
        <begin position="274"/>
        <end position="339"/>
    </location>
</feature>
<dbReference type="Gene3D" id="3.30.565.10">
    <property type="entry name" value="Histidine kinase-like ATPase, C-terminal domain"/>
    <property type="match status" value="1"/>
</dbReference>
<feature type="transmembrane region" description="Helical" evidence="11">
    <location>
        <begin position="150"/>
        <end position="174"/>
    </location>
</feature>
<dbReference type="Gene3D" id="1.20.5.1930">
    <property type="match status" value="1"/>
</dbReference>
<feature type="coiled-coil region" evidence="9">
    <location>
        <begin position="253"/>
        <end position="282"/>
    </location>
</feature>
<keyword evidence="11" id="KW-0472">Membrane</keyword>
<evidence type="ECO:0000256" key="9">
    <source>
        <dbReference type="SAM" id="Coils"/>
    </source>
</evidence>
<feature type="transmembrane region" description="Helical" evidence="11">
    <location>
        <begin position="102"/>
        <end position="124"/>
    </location>
</feature>
<keyword evidence="15" id="KW-1185">Reference proteome</keyword>
<keyword evidence="8" id="KW-0902">Two-component regulatory system</keyword>
<dbReference type="Proteomes" id="UP000521379">
    <property type="component" value="Unassembled WGS sequence"/>
</dbReference>
<dbReference type="GO" id="GO:0000155">
    <property type="term" value="F:phosphorelay sensor kinase activity"/>
    <property type="evidence" value="ECO:0007669"/>
    <property type="project" value="InterPro"/>
</dbReference>
<comment type="catalytic activity">
    <reaction evidence="1">
        <text>ATP + protein L-histidine = ADP + protein N-phospho-L-histidine.</text>
        <dbReference type="EC" id="2.7.13.3"/>
    </reaction>
</comment>
<evidence type="ECO:0000256" key="8">
    <source>
        <dbReference type="ARBA" id="ARBA00023012"/>
    </source>
</evidence>
<evidence type="ECO:0000256" key="1">
    <source>
        <dbReference type="ARBA" id="ARBA00000085"/>
    </source>
</evidence>
<reference evidence="14 15" key="1">
    <citation type="submission" date="2020-02" db="EMBL/GenBank/DDBJ databases">
        <authorList>
            <person name="Sun Q."/>
        </authorList>
    </citation>
    <scope>NUCLEOTIDE SEQUENCE [LARGE SCALE GENOMIC DNA]</scope>
    <source>
        <strain evidence="14 15">YIM 13062</strain>
    </source>
</reference>
<proteinExistence type="predicted"/>
<evidence type="ECO:0000256" key="2">
    <source>
        <dbReference type="ARBA" id="ARBA00012438"/>
    </source>
</evidence>
<dbReference type="GO" id="GO:0046983">
    <property type="term" value="F:protein dimerization activity"/>
    <property type="evidence" value="ECO:0007669"/>
    <property type="project" value="InterPro"/>
</dbReference>
<dbReference type="RefSeq" id="WP_119932545.1">
    <property type="nucleotide sequence ID" value="NZ_JAAVUN010000001.1"/>
</dbReference>
<keyword evidence="11" id="KW-1133">Transmembrane helix</keyword>
<keyword evidence="5" id="KW-0547">Nucleotide-binding</keyword>
<feature type="transmembrane region" description="Helical" evidence="11">
    <location>
        <begin position="57"/>
        <end position="81"/>
    </location>
</feature>
<dbReference type="Pfam" id="PF07730">
    <property type="entry name" value="HisKA_3"/>
    <property type="match status" value="1"/>
</dbReference>
<feature type="domain" description="Histidine kinase/HSP90-like ATPase" evidence="12">
    <location>
        <begin position="383"/>
        <end position="463"/>
    </location>
</feature>